<evidence type="ECO:0000256" key="7">
    <source>
        <dbReference type="ARBA" id="ARBA00023136"/>
    </source>
</evidence>
<evidence type="ECO:0000256" key="9">
    <source>
        <dbReference type="ARBA" id="ARBA00023316"/>
    </source>
</evidence>
<comment type="function">
    <text evidence="10">Cell wall formation. Catalyzes the transfer of a GlcNAc subunit on undecaprenyl-pyrophosphoryl-MurNAc-pentapeptide (lipid intermediate I) to form undecaprenyl-pyrophosphoryl-MurNAc-(pentapeptide)GlcNAc (lipid intermediate II).</text>
</comment>
<comment type="pathway">
    <text evidence="10">Cell wall biogenesis; peptidoglycan biosynthesis.</text>
</comment>
<dbReference type="GO" id="GO:0008360">
    <property type="term" value="P:regulation of cell shape"/>
    <property type="evidence" value="ECO:0007669"/>
    <property type="project" value="UniProtKB-KW"/>
</dbReference>
<feature type="domain" description="Glycosyltransferase family 28 N-terminal" evidence="11">
    <location>
        <begin position="5"/>
        <end position="142"/>
    </location>
</feature>
<dbReference type="GO" id="GO:0051991">
    <property type="term" value="F:UDP-N-acetyl-D-glucosamine:N-acetylmuramoyl-L-alanyl-D-glutamyl-meso-2,6-diaminopimelyl-D-alanyl-D-alanine-diphosphoundecaprenol 4-beta-N-acetylglucosaminlytransferase activity"/>
    <property type="evidence" value="ECO:0007669"/>
    <property type="project" value="RHEA"/>
</dbReference>
<keyword evidence="6 10" id="KW-0573">Peptidoglycan synthesis</keyword>
<dbReference type="GO" id="GO:0071555">
    <property type="term" value="P:cell wall organization"/>
    <property type="evidence" value="ECO:0007669"/>
    <property type="project" value="UniProtKB-KW"/>
</dbReference>
<dbReference type="SUPFAM" id="SSF53756">
    <property type="entry name" value="UDP-Glycosyltransferase/glycogen phosphorylase"/>
    <property type="match status" value="1"/>
</dbReference>
<evidence type="ECO:0000256" key="5">
    <source>
        <dbReference type="ARBA" id="ARBA00022960"/>
    </source>
</evidence>
<dbReference type="UniPathway" id="UPA00219"/>
<dbReference type="Proteomes" id="UP000189733">
    <property type="component" value="Unassembled WGS sequence"/>
</dbReference>
<keyword evidence="4 10" id="KW-0808">Transferase</keyword>
<evidence type="ECO:0000256" key="8">
    <source>
        <dbReference type="ARBA" id="ARBA00023306"/>
    </source>
</evidence>
<evidence type="ECO:0000256" key="1">
    <source>
        <dbReference type="ARBA" id="ARBA00022475"/>
    </source>
</evidence>
<dbReference type="GO" id="GO:0051301">
    <property type="term" value="P:cell division"/>
    <property type="evidence" value="ECO:0007669"/>
    <property type="project" value="UniProtKB-KW"/>
</dbReference>
<organism evidence="13 14">
    <name type="scientific">Desulfobaculum bizertense DSM 18034</name>
    <dbReference type="NCBI Taxonomy" id="1121442"/>
    <lineage>
        <taxon>Bacteria</taxon>
        <taxon>Pseudomonadati</taxon>
        <taxon>Thermodesulfobacteriota</taxon>
        <taxon>Desulfovibrionia</taxon>
        <taxon>Desulfovibrionales</taxon>
        <taxon>Desulfovibrionaceae</taxon>
        <taxon>Desulfobaculum</taxon>
    </lineage>
</organism>
<evidence type="ECO:0000259" key="11">
    <source>
        <dbReference type="Pfam" id="PF03033"/>
    </source>
</evidence>
<evidence type="ECO:0000256" key="6">
    <source>
        <dbReference type="ARBA" id="ARBA00022984"/>
    </source>
</evidence>
<feature type="binding site" evidence="10">
    <location>
        <position position="290"/>
    </location>
    <ligand>
        <name>UDP-N-acetyl-alpha-D-glucosamine</name>
        <dbReference type="ChEBI" id="CHEBI:57705"/>
    </ligand>
</feature>
<accession>A0A1T4VXD6</accession>
<evidence type="ECO:0000313" key="13">
    <source>
        <dbReference type="EMBL" id="SKA69666.1"/>
    </source>
</evidence>
<evidence type="ECO:0000256" key="10">
    <source>
        <dbReference type="HAMAP-Rule" id="MF_00033"/>
    </source>
</evidence>
<dbReference type="CDD" id="cd03785">
    <property type="entry name" value="GT28_MurG"/>
    <property type="match status" value="1"/>
</dbReference>
<keyword evidence="2 10" id="KW-0132">Cell division</keyword>
<dbReference type="GO" id="GO:0005975">
    <property type="term" value="P:carbohydrate metabolic process"/>
    <property type="evidence" value="ECO:0007669"/>
    <property type="project" value="InterPro"/>
</dbReference>
<gene>
    <name evidence="10" type="primary">murG</name>
    <name evidence="13" type="ORF">SAMN02745702_01185</name>
</gene>
<dbReference type="GO" id="GO:0050511">
    <property type="term" value="F:undecaprenyldiphospho-muramoylpentapeptide beta-N-acetylglucosaminyltransferase activity"/>
    <property type="evidence" value="ECO:0007669"/>
    <property type="project" value="UniProtKB-UniRule"/>
</dbReference>
<keyword evidence="1 10" id="KW-1003">Cell membrane</keyword>
<protein>
    <recommendedName>
        <fullName evidence="10">UDP-N-acetylglucosamine--N-acetylmuramyl-(pentapeptide) pyrophosphoryl-undecaprenol N-acetylglucosamine transferase</fullName>
        <ecNumber evidence="10">2.4.1.227</ecNumber>
    </recommendedName>
    <alternativeName>
        <fullName evidence="10">Undecaprenyl-PP-MurNAc-pentapeptide-UDPGlcNAc GlcNAc transferase</fullName>
    </alternativeName>
</protein>
<evidence type="ECO:0000256" key="2">
    <source>
        <dbReference type="ARBA" id="ARBA00022618"/>
    </source>
</evidence>
<sequence>MQRLVITTGGTGGHIFPALAVAEEVQRRNPDAEVLFIGGQYGREAEFAAQAGVKFLGLPVRGVLGRGLKGIAALFSMLRALGIAWKELGRFRPEAVVGFGGYAGFAPVMAARLRGIPCAVHEQNSVAGASNTLLSKFCKRVFLSFPDSCGSFAKEKCIFTGNPVRGSIRELSESTVEAPSRRVLIVGGSLGAHALNTAVAEELPRLKDAGYSLWHQTGKADFDAMHTAYADAGCTGEDFRVAPFIQDMKAAYAWADLVLCRAGATTVAELAVAGRPSILIPFPFATHDHQTVNASHLERLGAAVLLPQSELSTRSLFDELEKLFANPETITEMGQAAKGFGAPNAAALLVDAIEAMTQA</sequence>
<dbReference type="Pfam" id="PF03033">
    <property type="entry name" value="Glyco_transf_28"/>
    <property type="match status" value="1"/>
</dbReference>
<evidence type="ECO:0000313" key="14">
    <source>
        <dbReference type="Proteomes" id="UP000189733"/>
    </source>
</evidence>
<dbReference type="Pfam" id="PF04101">
    <property type="entry name" value="Glyco_tran_28_C"/>
    <property type="match status" value="1"/>
</dbReference>
<evidence type="ECO:0000256" key="3">
    <source>
        <dbReference type="ARBA" id="ARBA00022676"/>
    </source>
</evidence>
<dbReference type="GO" id="GO:0005886">
    <property type="term" value="C:plasma membrane"/>
    <property type="evidence" value="ECO:0007669"/>
    <property type="project" value="UniProtKB-SubCell"/>
</dbReference>
<dbReference type="GO" id="GO:0009252">
    <property type="term" value="P:peptidoglycan biosynthetic process"/>
    <property type="evidence" value="ECO:0007669"/>
    <property type="project" value="UniProtKB-UniRule"/>
</dbReference>
<dbReference type="PANTHER" id="PTHR21015">
    <property type="entry name" value="UDP-N-ACETYLGLUCOSAMINE--N-ACETYLMURAMYL-(PENTAPEPTIDE) PYROPHOSPHORYL-UNDECAPRENOL N-ACETYLGLUCOSAMINE TRANSFERASE 1"/>
    <property type="match status" value="1"/>
</dbReference>
<evidence type="ECO:0000259" key="12">
    <source>
        <dbReference type="Pfam" id="PF04101"/>
    </source>
</evidence>
<keyword evidence="5 10" id="KW-0133">Cell shape</keyword>
<feature type="binding site" evidence="10">
    <location>
        <position position="189"/>
    </location>
    <ligand>
        <name>UDP-N-acetyl-alpha-D-glucosamine</name>
        <dbReference type="ChEBI" id="CHEBI:57705"/>
    </ligand>
</feature>
<dbReference type="EMBL" id="FUYA01000003">
    <property type="protein sequence ID" value="SKA69666.1"/>
    <property type="molecule type" value="Genomic_DNA"/>
</dbReference>
<dbReference type="PANTHER" id="PTHR21015:SF22">
    <property type="entry name" value="GLYCOSYLTRANSFERASE"/>
    <property type="match status" value="1"/>
</dbReference>
<dbReference type="InterPro" id="IPR007235">
    <property type="entry name" value="Glyco_trans_28_C"/>
</dbReference>
<feature type="binding site" evidence="10">
    <location>
        <position position="124"/>
    </location>
    <ligand>
        <name>UDP-N-acetyl-alpha-D-glucosamine</name>
        <dbReference type="ChEBI" id="CHEBI:57705"/>
    </ligand>
</feature>
<dbReference type="InterPro" id="IPR006009">
    <property type="entry name" value="GlcNAc_MurG"/>
</dbReference>
<keyword evidence="14" id="KW-1185">Reference proteome</keyword>
<keyword evidence="3 10" id="KW-0328">Glycosyltransferase</keyword>
<proteinExistence type="inferred from homology"/>
<dbReference type="EC" id="2.4.1.227" evidence="10"/>
<feature type="binding site" evidence="10">
    <location>
        <begin position="11"/>
        <end position="13"/>
    </location>
    <ligand>
        <name>UDP-N-acetyl-alpha-D-glucosamine</name>
        <dbReference type="ChEBI" id="CHEBI:57705"/>
    </ligand>
</feature>
<dbReference type="NCBIfam" id="TIGR01133">
    <property type="entry name" value="murG"/>
    <property type="match status" value="1"/>
</dbReference>
<comment type="subcellular location">
    <subcellularLocation>
        <location evidence="10">Cell membrane</location>
        <topology evidence="10">Peripheral membrane protein</topology>
        <orientation evidence="10">Cytoplasmic side</orientation>
    </subcellularLocation>
</comment>
<reference evidence="13 14" key="1">
    <citation type="submission" date="2017-02" db="EMBL/GenBank/DDBJ databases">
        <authorList>
            <person name="Peterson S.W."/>
        </authorList>
    </citation>
    <scope>NUCLEOTIDE SEQUENCE [LARGE SCALE GENOMIC DNA]</scope>
    <source>
        <strain evidence="13 14">DSM 18034</strain>
    </source>
</reference>
<name>A0A1T4VXD6_9BACT</name>
<dbReference type="RefSeq" id="WP_078684484.1">
    <property type="nucleotide sequence ID" value="NZ_FUYA01000003.1"/>
</dbReference>
<comment type="catalytic activity">
    <reaction evidence="10">
        <text>di-trans,octa-cis-undecaprenyl diphospho-N-acetyl-alpha-D-muramoyl-L-alanyl-D-glutamyl-meso-2,6-diaminopimeloyl-D-alanyl-D-alanine + UDP-N-acetyl-alpha-D-glucosamine = di-trans,octa-cis-undecaprenyl diphospho-[N-acetyl-alpha-D-glucosaminyl-(1-&gt;4)]-N-acetyl-alpha-D-muramoyl-L-alanyl-D-glutamyl-meso-2,6-diaminopimeloyl-D-alanyl-D-alanine + UDP + H(+)</text>
        <dbReference type="Rhea" id="RHEA:31227"/>
        <dbReference type="ChEBI" id="CHEBI:15378"/>
        <dbReference type="ChEBI" id="CHEBI:57705"/>
        <dbReference type="ChEBI" id="CHEBI:58223"/>
        <dbReference type="ChEBI" id="CHEBI:61387"/>
        <dbReference type="ChEBI" id="CHEBI:61388"/>
        <dbReference type="EC" id="2.4.1.227"/>
    </reaction>
</comment>
<keyword evidence="7 10" id="KW-0472">Membrane</keyword>
<dbReference type="AlphaFoldDB" id="A0A1T4VXD6"/>
<dbReference type="Gene3D" id="3.40.50.2000">
    <property type="entry name" value="Glycogen Phosphorylase B"/>
    <property type="match status" value="2"/>
</dbReference>
<keyword evidence="9 10" id="KW-0961">Cell wall biogenesis/degradation</keyword>
<dbReference type="OrthoDB" id="9808936at2"/>
<evidence type="ECO:0000256" key="4">
    <source>
        <dbReference type="ARBA" id="ARBA00022679"/>
    </source>
</evidence>
<comment type="similarity">
    <text evidence="10">Belongs to the glycosyltransferase 28 family. MurG subfamily.</text>
</comment>
<feature type="binding site" evidence="10">
    <location>
        <position position="165"/>
    </location>
    <ligand>
        <name>UDP-N-acetyl-alpha-D-glucosamine</name>
        <dbReference type="ChEBI" id="CHEBI:57705"/>
    </ligand>
</feature>
<feature type="domain" description="Glycosyl transferase family 28 C-terminal" evidence="12">
    <location>
        <begin position="183"/>
        <end position="347"/>
    </location>
</feature>
<keyword evidence="8 10" id="KW-0131">Cell cycle</keyword>
<dbReference type="HAMAP" id="MF_00033">
    <property type="entry name" value="MurG"/>
    <property type="match status" value="1"/>
</dbReference>
<dbReference type="STRING" id="1121442.SAMN02745702_01185"/>
<feature type="binding site" evidence="10">
    <location>
        <position position="245"/>
    </location>
    <ligand>
        <name>UDP-N-acetyl-alpha-D-glucosamine</name>
        <dbReference type="ChEBI" id="CHEBI:57705"/>
    </ligand>
</feature>
<dbReference type="InterPro" id="IPR004276">
    <property type="entry name" value="GlycoTrans_28_N"/>
</dbReference>
<comment type="caution">
    <text evidence="10">Lacks conserved residue(s) required for the propagation of feature annotation.</text>
</comment>